<accession>G9WGM8</accession>
<dbReference type="NCBIfam" id="NF047422">
    <property type="entry name" value="YfmF_fam"/>
    <property type="match status" value="1"/>
</dbReference>
<dbReference type="Proteomes" id="UP000004959">
    <property type="component" value="Chromosome"/>
</dbReference>
<dbReference type="AlphaFoldDB" id="G9WGM8"/>
<keyword evidence="2" id="KW-0645">Protease</keyword>
<dbReference type="Pfam" id="PF05193">
    <property type="entry name" value="Peptidase_M16_C"/>
    <property type="match status" value="1"/>
</dbReference>
<reference evidence="2 3" key="1">
    <citation type="journal article" date="2012" name="PLoS ONE">
        <title>Functional divergence in the genus oenococcus as predicted by genome sequencing of the newly-described species, Oenococcus kitaharae.</title>
        <authorList>
            <person name="Borneman A.R."/>
            <person name="McCarthy J.M."/>
            <person name="Chambers P.J."/>
            <person name="Bartowsky E.J."/>
        </authorList>
    </citation>
    <scope>NUCLEOTIDE SEQUENCE [LARGE SCALE GENOMIC DNA]</scope>
    <source>
        <strain evidence="3">DSM17330</strain>
    </source>
</reference>
<comment type="caution">
    <text evidence="2">The sequence shown here is derived from an EMBL/GenBank/DDBJ whole genome shotgun (WGS) entry which is preliminary data.</text>
</comment>
<evidence type="ECO:0000313" key="3">
    <source>
        <dbReference type="Proteomes" id="UP000004959"/>
    </source>
</evidence>
<name>G9WGM8_9LACO</name>
<dbReference type="EMBL" id="AFVZ01000001">
    <property type="protein sequence ID" value="EHN59855.1"/>
    <property type="molecule type" value="Genomic_DNA"/>
</dbReference>
<evidence type="ECO:0000259" key="1">
    <source>
        <dbReference type="Pfam" id="PF05193"/>
    </source>
</evidence>
<dbReference type="STRING" id="336988.NT96_06900"/>
<protein>
    <submittedName>
        <fullName evidence="2">Zinc protease</fullName>
    </submittedName>
</protein>
<dbReference type="HOGENOM" id="CLU_052943_1_0_9"/>
<dbReference type="InterPro" id="IPR011249">
    <property type="entry name" value="Metalloenz_LuxS/M16"/>
</dbReference>
<proteinExistence type="predicted"/>
<dbReference type="Gene3D" id="3.30.830.10">
    <property type="entry name" value="Metalloenzyme, LuxS/M16 peptidase-like"/>
    <property type="match status" value="2"/>
</dbReference>
<sequence length="417" mass="46985">MKKLANGINLNVLTTDKFQSVKIVAEFYAPFEKGTAVNRALLAQILEDSSAFFPNRQLLTKKLNTLYGAHFSVSTSRFGRLSKLRFALKIPSPQAAGDQQLLAKSFNFLSGQIFNPLIVDGLFPEHLFENEKQNFLSEFLANFDNKSYKLHDLILKKYFVNPDFRIQPEGSPLSIRQLTNETVVSAYHAMLANDEMSLEVAGLPSELEVEKLVASWPNVSQNSRPIPNPVYTQAVKPDQFAELHEKGDQALLERAYNFLDYDYLTQQRYTAMVFSRLFGGSSQSLLFLNIREKLHLAYYANSTFFAVDGWMTVQAGLDKDNVELVKNEIDLQLERVKKQDFSNDLFTTIKEELVAAIQAGEDYEETAIEKSINAFLTGYALSSSQIIAVIQSVTPQQVADFAKKSVKQAEAVLINED</sequence>
<keyword evidence="3" id="KW-1185">Reference proteome</keyword>
<keyword evidence="2" id="KW-0378">Hydrolase</keyword>
<dbReference type="InterPro" id="IPR007863">
    <property type="entry name" value="Peptidase_M16_C"/>
</dbReference>
<dbReference type="GO" id="GO:0008233">
    <property type="term" value="F:peptidase activity"/>
    <property type="evidence" value="ECO:0007669"/>
    <property type="project" value="UniProtKB-KW"/>
</dbReference>
<dbReference type="GO" id="GO:0046872">
    <property type="term" value="F:metal ion binding"/>
    <property type="evidence" value="ECO:0007669"/>
    <property type="project" value="InterPro"/>
</dbReference>
<organism evidence="2 3">
    <name type="scientific">Oenococcus kitaharae DSM 17330</name>
    <dbReference type="NCBI Taxonomy" id="1045004"/>
    <lineage>
        <taxon>Bacteria</taxon>
        <taxon>Bacillati</taxon>
        <taxon>Bacillota</taxon>
        <taxon>Bacilli</taxon>
        <taxon>Lactobacillales</taxon>
        <taxon>Lactobacillaceae</taxon>
        <taxon>Oenococcus</taxon>
    </lineage>
</organism>
<gene>
    <name evidence="2" type="ORF">OKIT_1785</name>
</gene>
<evidence type="ECO:0000313" key="2">
    <source>
        <dbReference type="EMBL" id="EHN59855.1"/>
    </source>
</evidence>
<dbReference type="PATRIC" id="fig|1045004.4.peg.1754"/>
<dbReference type="eggNOG" id="COG0612">
    <property type="taxonomic scope" value="Bacteria"/>
</dbReference>
<dbReference type="SUPFAM" id="SSF63411">
    <property type="entry name" value="LuxS/MPP-like metallohydrolase"/>
    <property type="match status" value="2"/>
</dbReference>
<dbReference type="GO" id="GO:0006508">
    <property type="term" value="P:proteolysis"/>
    <property type="evidence" value="ECO:0007669"/>
    <property type="project" value="UniProtKB-KW"/>
</dbReference>
<feature type="domain" description="Peptidase M16 C-terminal" evidence="1">
    <location>
        <begin position="178"/>
        <end position="353"/>
    </location>
</feature>